<dbReference type="PANTHER" id="PTHR35936:SF19">
    <property type="entry name" value="AMINO-ACID-BINDING PROTEIN YXEM-RELATED"/>
    <property type="match status" value="1"/>
</dbReference>
<evidence type="ECO:0000313" key="4">
    <source>
        <dbReference type="EMBL" id="PFG17599.1"/>
    </source>
</evidence>
<organism evidence="4 5">
    <name type="scientific">Propionicimonas paludicola</name>
    <dbReference type="NCBI Taxonomy" id="185243"/>
    <lineage>
        <taxon>Bacteria</taxon>
        <taxon>Bacillati</taxon>
        <taxon>Actinomycetota</taxon>
        <taxon>Actinomycetes</taxon>
        <taxon>Propionibacteriales</taxon>
        <taxon>Nocardioidaceae</taxon>
        <taxon>Propionicimonas</taxon>
    </lineage>
</organism>
<accession>A0A2A9CVI6</accession>
<feature type="chain" id="PRO_5039166164" evidence="2">
    <location>
        <begin position="24"/>
        <end position="298"/>
    </location>
</feature>
<dbReference type="SUPFAM" id="SSF53850">
    <property type="entry name" value="Periplasmic binding protein-like II"/>
    <property type="match status" value="1"/>
</dbReference>
<keyword evidence="1 2" id="KW-0732">Signal</keyword>
<dbReference type="SMART" id="SM00062">
    <property type="entry name" value="PBPb"/>
    <property type="match status" value="1"/>
</dbReference>
<dbReference type="Pfam" id="PF00497">
    <property type="entry name" value="SBP_bac_3"/>
    <property type="match status" value="1"/>
</dbReference>
<dbReference type="PANTHER" id="PTHR35936">
    <property type="entry name" value="MEMBRANE-BOUND LYTIC MUREIN TRANSGLYCOSYLASE F"/>
    <property type="match status" value="1"/>
</dbReference>
<comment type="caution">
    <text evidence="4">The sequence shown here is derived from an EMBL/GenBank/DDBJ whole genome shotgun (WGS) entry which is preliminary data.</text>
</comment>
<dbReference type="InterPro" id="IPR001638">
    <property type="entry name" value="Solute-binding_3/MltF_N"/>
</dbReference>
<feature type="domain" description="Solute-binding protein family 3/N-terminal" evidence="3">
    <location>
        <begin position="48"/>
        <end position="281"/>
    </location>
</feature>
<sequence>MTRPTTWLAALATASLLITGCSANTAASPAASSSAPSSPAASSAAGKVVTLATDANYPPCESIEAGSETMIGFEPDIWNAIAAKIGVTLKVENTDFDSLIPGVQSGRYDLAMECISDREAREKQVTFLDFIYAEISVVTTEKYAGPINDTDPLSVCGETMGAQTGFDTVDLIKNEINPECVASGKKEVEIKEFPDAPATYNALYAGRVDFVVQDTAAAALLNKTAPVKLVIHENSKLPKLYLGMIFNKDNAATIAEWQKGLEAIIADGTYAEILKKWDISSLALNEPGINLATTRPIK</sequence>
<feature type="signal peptide" evidence="2">
    <location>
        <begin position="1"/>
        <end position="23"/>
    </location>
</feature>
<evidence type="ECO:0000256" key="2">
    <source>
        <dbReference type="SAM" id="SignalP"/>
    </source>
</evidence>
<dbReference type="OrthoDB" id="9762169at2"/>
<dbReference type="PROSITE" id="PS51257">
    <property type="entry name" value="PROKAR_LIPOPROTEIN"/>
    <property type="match status" value="1"/>
</dbReference>
<dbReference type="RefSeq" id="WP_143483636.1">
    <property type="nucleotide sequence ID" value="NZ_PDJC01000001.1"/>
</dbReference>
<evidence type="ECO:0000259" key="3">
    <source>
        <dbReference type="SMART" id="SM00062"/>
    </source>
</evidence>
<keyword evidence="5" id="KW-1185">Reference proteome</keyword>
<protein>
    <submittedName>
        <fullName evidence="4">Amino acid ABC transporter substrate-binding protein (PAAT family)</fullName>
    </submittedName>
</protein>
<dbReference type="EMBL" id="PDJC01000001">
    <property type="protein sequence ID" value="PFG17599.1"/>
    <property type="molecule type" value="Genomic_DNA"/>
</dbReference>
<gene>
    <name evidence="4" type="ORF">ATK74_2172</name>
</gene>
<dbReference type="AlphaFoldDB" id="A0A2A9CVI6"/>
<evidence type="ECO:0000256" key="1">
    <source>
        <dbReference type="ARBA" id="ARBA00022729"/>
    </source>
</evidence>
<proteinExistence type="predicted"/>
<evidence type="ECO:0000313" key="5">
    <source>
        <dbReference type="Proteomes" id="UP000226079"/>
    </source>
</evidence>
<dbReference type="CDD" id="cd01004">
    <property type="entry name" value="PBP2_MidA_like"/>
    <property type="match status" value="1"/>
</dbReference>
<dbReference type="Proteomes" id="UP000226079">
    <property type="component" value="Unassembled WGS sequence"/>
</dbReference>
<name>A0A2A9CVI6_9ACTN</name>
<dbReference type="Gene3D" id="3.40.190.10">
    <property type="entry name" value="Periplasmic binding protein-like II"/>
    <property type="match status" value="2"/>
</dbReference>
<reference evidence="4 5" key="1">
    <citation type="submission" date="2017-10" db="EMBL/GenBank/DDBJ databases">
        <title>Sequencing the genomes of 1000 actinobacteria strains.</title>
        <authorList>
            <person name="Klenk H.-P."/>
        </authorList>
    </citation>
    <scope>NUCLEOTIDE SEQUENCE [LARGE SCALE GENOMIC DNA]</scope>
    <source>
        <strain evidence="4 5">DSM 15597</strain>
    </source>
</reference>